<evidence type="ECO:0000256" key="5">
    <source>
        <dbReference type="NCBIfam" id="TIGR00205"/>
    </source>
</evidence>
<dbReference type="EMBL" id="CP034235">
    <property type="protein sequence ID" value="QGQ96227.1"/>
    <property type="molecule type" value="Genomic_DNA"/>
</dbReference>
<keyword evidence="6" id="KW-0969">Cilium</keyword>
<evidence type="ECO:0000256" key="4">
    <source>
        <dbReference type="HAMAP-Rule" id="MF_00724"/>
    </source>
</evidence>
<keyword evidence="6" id="KW-0282">Flagellum</keyword>
<dbReference type="Proteomes" id="UP000426246">
    <property type="component" value="Chromosome"/>
</dbReference>
<comment type="similarity">
    <text evidence="2 4">Belongs to the FliE family.</text>
</comment>
<accession>A0A6B8RK83</accession>
<keyword evidence="7" id="KW-1185">Reference proteome</keyword>
<dbReference type="PRINTS" id="PR01006">
    <property type="entry name" value="FLGHOOKFLIE"/>
</dbReference>
<dbReference type="NCBIfam" id="TIGR00205">
    <property type="entry name" value="fliE"/>
    <property type="match status" value="1"/>
</dbReference>
<sequence>MIDAIGLKPLTMLTKPQVTTEVGGTDLAQQFGSFLNTAMSNLSNQEAQVEQLSNQFISGNLADVHQLTIAAEKASLGLELTLQVRNKVIEAYQDVMRMQM</sequence>
<dbReference type="InterPro" id="IPR001624">
    <property type="entry name" value="FliE"/>
</dbReference>
<dbReference type="GO" id="GO:0005198">
    <property type="term" value="F:structural molecule activity"/>
    <property type="evidence" value="ECO:0007669"/>
    <property type="project" value="UniProtKB-UniRule"/>
</dbReference>
<dbReference type="PANTHER" id="PTHR34653:SF1">
    <property type="entry name" value="FLAGELLAR HOOK-BASAL BODY COMPLEX PROTEIN FLIE"/>
    <property type="match status" value="1"/>
</dbReference>
<dbReference type="GO" id="GO:0071973">
    <property type="term" value="P:bacterial-type flagellum-dependent cell motility"/>
    <property type="evidence" value="ECO:0007669"/>
    <property type="project" value="InterPro"/>
</dbReference>
<gene>
    <name evidence="4 6" type="primary">fliE</name>
    <name evidence="6" type="ORF">EHS13_15740</name>
</gene>
<evidence type="ECO:0000256" key="2">
    <source>
        <dbReference type="ARBA" id="ARBA00009272"/>
    </source>
</evidence>
<keyword evidence="3 4" id="KW-0975">Bacterial flagellum</keyword>
<dbReference type="GO" id="GO:0009425">
    <property type="term" value="C:bacterial-type flagellum basal body"/>
    <property type="evidence" value="ECO:0007669"/>
    <property type="project" value="UniProtKB-SubCell"/>
</dbReference>
<reference evidence="7" key="1">
    <citation type="submission" date="2018-11" db="EMBL/GenBank/DDBJ databases">
        <title>Complete genome sequence of Paenibacillus sp. ML311-T8.</title>
        <authorList>
            <person name="Nam Y.-D."/>
            <person name="Kang J."/>
            <person name="Chung W.-H."/>
            <person name="Park Y.S."/>
        </authorList>
    </citation>
    <scope>NUCLEOTIDE SEQUENCE [LARGE SCALE GENOMIC DNA]</scope>
    <source>
        <strain evidence="7">ML311-T8</strain>
    </source>
</reference>
<dbReference type="RefSeq" id="WP_155701263.1">
    <property type="nucleotide sequence ID" value="NZ_CP034235.1"/>
</dbReference>
<dbReference type="OrthoDB" id="9812413at2"/>
<evidence type="ECO:0000313" key="7">
    <source>
        <dbReference type="Proteomes" id="UP000426246"/>
    </source>
</evidence>
<dbReference type="HAMAP" id="MF_00724">
    <property type="entry name" value="FliE"/>
    <property type="match status" value="1"/>
</dbReference>
<dbReference type="AlphaFoldDB" id="A0A6B8RK83"/>
<evidence type="ECO:0000256" key="3">
    <source>
        <dbReference type="ARBA" id="ARBA00023143"/>
    </source>
</evidence>
<comment type="subcellular location">
    <subcellularLocation>
        <location evidence="1 4">Bacterial flagellum basal body</location>
    </subcellularLocation>
</comment>
<protein>
    <recommendedName>
        <fullName evidence="4 5">Flagellar hook-basal body complex protein FliE</fullName>
    </recommendedName>
</protein>
<dbReference type="PANTHER" id="PTHR34653">
    <property type="match status" value="1"/>
</dbReference>
<evidence type="ECO:0000313" key="6">
    <source>
        <dbReference type="EMBL" id="QGQ96227.1"/>
    </source>
</evidence>
<dbReference type="Pfam" id="PF02049">
    <property type="entry name" value="FliE"/>
    <property type="match status" value="1"/>
</dbReference>
<name>A0A6B8RK83_9BACL</name>
<proteinExistence type="inferred from homology"/>
<organism evidence="6 7">
    <name type="scientific">Paenibacillus psychroresistens</name>
    <dbReference type="NCBI Taxonomy" id="1778678"/>
    <lineage>
        <taxon>Bacteria</taxon>
        <taxon>Bacillati</taxon>
        <taxon>Bacillota</taxon>
        <taxon>Bacilli</taxon>
        <taxon>Bacillales</taxon>
        <taxon>Paenibacillaceae</taxon>
        <taxon>Paenibacillus</taxon>
    </lineage>
</organism>
<dbReference type="KEGG" id="ppsc:EHS13_15740"/>
<keyword evidence="6" id="KW-0966">Cell projection</keyword>
<evidence type="ECO:0000256" key="1">
    <source>
        <dbReference type="ARBA" id="ARBA00004117"/>
    </source>
</evidence>
<dbReference type="GO" id="GO:0003774">
    <property type="term" value="F:cytoskeletal motor activity"/>
    <property type="evidence" value="ECO:0007669"/>
    <property type="project" value="InterPro"/>
</dbReference>